<feature type="transmembrane region" description="Helical" evidence="1">
    <location>
        <begin position="6"/>
        <end position="26"/>
    </location>
</feature>
<keyword evidence="1" id="KW-1133">Transmembrane helix</keyword>
<dbReference type="STRING" id="1618434.UR52_C0010G0001"/>
<reference evidence="2 3" key="1">
    <citation type="journal article" date="2015" name="Nature">
        <title>rRNA introns, odd ribosomes, and small enigmatic genomes across a large radiation of phyla.</title>
        <authorList>
            <person name="Brown C.T."/>
            <person name="Hug L.A."/>
            <person name="Thomas B.C."/>
            <person name="Sharon I."/>
            <person name="Castelle C.J."/>
            <person name="Singh A."/>
            <person name="Wilkins M.J."/>
            <person name="Williams K.H."/>
            <person name="Banfield J.F."/>
        </authorList>
    </citation>
    <scope>NUCLEOTIDE SEQUENCE [LARGE SCALE GENOMIC DNA]</scope>
</reference>
<evidence type="ECO:0008006" key="4">
    <source>
        <dbReference type="Google" id="ProtNLM"/>
    </source>
</evidence>
<dbReference type="Proteomes" id="UP000034176">
    <property type="component" value="Unassembled WGS sequence"/>
</dbReference>
<feature type="non-terminal residue" evidence="2">
    <location>
        <position position="1"/>
    </location>
</feature>
<evidence type="ECO:0000256" key="1">
    <source>
        <dbReference type="SAM" id="Phobius"/>
    </source>
</evidence>
<dbReference type="InterPro" id="IPR025101">
    <property type="entry name" value="DUF4012"/>
</dbReference>
<keyword evidence="1" id="KW-0472">Membrane</keyword>
<sequence>KISKIWFVPLIFIMLLIIGVIFLGVIPARKAYVSGQEFFQTAKNLASQLKSQNLEEAKIILPKTQEQLTKLQKDWENILALKYLPIINKYHQDGAHGLKAAEYGLDTIKISLETIEPYADLLGLKGKSTFVSGSAEDRIQTAVKTLDKMTPRLADIGDKIEKLKQEVDKIDPYRYPENFRGQAVRSRLIEGKNILNDTTGLFLNARPLLEVFPQLLGEPDSKRYLILFQNDKELRPTGGFITAYAIFKIEHGKFLVEKSADIYELDGQITKKTPAPEEILTYHKGVYDFNIRDSNLSPDFYLSMKQFMELYPNKWDFDGIISVDTHVLVEAIKILGEFDIAGRKFSAETDKRCDCPRVIYELEDYATRPVAYVRDTRKDILGSLMYEIIKRALGISPSQYWGRLFQMSISEANQKHILAYMMDEKAQKGIESLNMGGRIAGDLEILGYKDSQNWDYLHINDANMAGAKSNLYVTESVKINYSFESDGSINKDITIDYKNPAPASDCNLETGGLCLNGILRNWFRVYVPVGSQLLEDKGSQSPKDGNAISLKTYDSLGKSVYEGFLTVRPHGSSQVSLKYKLPFKKSGNQLKILIQKQPGTDENEYVISVNGKQKDKFLLTADKQITLSL</sequence>
<dbReference type="AlphaFoldDB" id="A0A0G0AQC3"/>
<gene>
    <name evidence="2" type="ORF">UR52_C0010G0001</name>
</gene>
<comment type="caution">
    <text evidence="2">The sequence shown here is derived from an EMBL/GenBank/DDBJ whole genome shotgun (WGS) entry which is preliminary data.</text>
</comment>
<keyword evidence="1" id="KW-0812">Transmembrane</keyword>
<organism evidence="2 3">
    <name type="scientific">Candidatus Gottesmanbacteria bacterium GW2011_GWA1_34_13</name>
    <dbReference type="NCBI Taxonomy" id="1618434"/>
    <lineage>
        <taxon>Bacteria</taxon>
        <taxon>Candidatus Gottesmaniibacteriota</taxon>
    </lineage>
</organism>
<protein>
    <recommendedName>
        <fullName evidence="4">DUF4012 domain-containing protein</fullName>
    </recommendedName>
</protein>
<evidence type="ECO:0000313" key="3">
    <source>
        <dbReference type="Proteomes" id="UP000034176"/>
    </source>
</evidence>
<evidence type="ECO:0000313" key="2">
    <source>
        <dbReference type="EMBL" id="KKP59188.1"/>
    </source>
</evidence>
<proteinExistence type="predicted"/>
<dbReference type="Pfam" id="PF13196">
    <property type="entry name" value="DUF4012"/>
    <property type="match status" value="1"/>
</dbReference>
<name>A0A0G0AQC3_9BACT</name>
<dbReference type="EMBL" id="LBPN01000010">
    <property type="protein sequence ID" value="KKP59188.1"/>
    <property type="molecule type" value="Genomic_DNA"/>
</dbReference>
<accession>A0A0G0AQC3</accession>